<dbReference type="EMBL" id="JAADYS010002396">
    <property type="protein sequence ID" value="KAF4458650.1"/>
    <property type="molecule type" value="Genomic_DNA"/>
</dbReference>
<dbReference type="GO" id="GO:0016887">
    <property type="term" value="F:ATP hydrolysis activity"/>
    <property type="evidence" value="ECO:0007669"/>
    <property type="project" value="InterPro"/>
</dbReference>
<dbReference type="OrthoDB" id="10042665at2759"/>
<dbReference type="InterPro" id="IPR010730">
    <property type="entry name" value="HET"/>
</dbReference>
<feature type="domain" description="AAA+ ATPase" evidence="1">
    <location>
        <begin position="503"/>
        <end position="630"/>
    </location>
</feature>
<organism evidence="2 3">
    <name type="scientific">Fusarium albosuccineum</name>
    <dbReference type="NCBI Taxonomy" id="1237068"/>
    <lineage>
        <taxon>Eukaryota</taxon>
        <taxon>Fungi</taxon>
        <taxon>Dikarya</taxon>
        <taxon>Ascomycota</taxon>
        <taxon>Pezizomycotina</taxon>
        <taxon>Sordariomycetes</taxon>
        <taxon>Hypocreomycetidae</taxon>
        <taxon>Hypocreales</taxon>
        <taxon>Nectriaceae</taxon>
        <taxon>Fusarium</taxon>
        <taxon>Fusarium decemcellulare species complex</taxon>
    </lineage>
</organism>
<accession>A0A8H4KWA3</accession>
<dbReference type="Pfam" id="PF26640">
    <property type="entry name" value="DUF8212"/>
    <property type="match status" value="1"/>
</dbReference>
<dbReference type="Pfam" id="PF06985">
    <property type="entry name" value="HET"/>
    <property type="match status" value="1"/>
</dbReference>
<gene>
    <name evidence="2" type="ORF">FALBO_14610</name>
</gene>
<dbReference type="PANTHER" id="PTHR10622">
    <property type="entry name" value="HET DOMAIN-CONTAINING PROTEIN"/>
    <property type="match status" value="1"/>
</dbReference>
<dbReference type="GO" id="GO:0005524">
    <property type="term" value="F:ATP binding"/>
    <property type="evidence" value="ECO:0007669"/>
    <property type="project" value="InterPro"/>
</dbReference>
<dbReference type="InterPro" id="IPR003959">
    <property type="entry name" value="ATPase_AAA_core"/>
</dbReference>
<comment type="caution">
    <text evidence="2">The sequence shown here is derived from an EMBL/GenBank/DDBJ whole genome shotgun (WGS) entry which is preliminary data.</text>
</comment>
<dbReference type="InterPro" id="IPR003593">
    <property type="entry name" value="AAA+_ATPase"/>
</dbReference>
<dbReference type="PANTHER" id="PTHR10622:SF10">
    <property type="entry name" value="HET DOMAIN-CONTAINING PROTEIN"/>
    <property type="match status" value="1"/>
</dbReference>
<name>A0A8H4KWA3_9HYPO</name>
<dbReference type="SMART" id="SM00382">
    <property type="entry name" value="AAA"/>
    <property type="match status" value="1"/>
</dbReference>
<dbReference type="CDD" id="cd19481">
    <property type="entry name" value="RecA-like_protease"/>
    <property type="match status" value="1"/>
</dbReference>
<dbReference type="InterPro" id="IPR027417">
    <property type="entry name" value="P-loop_NTPase"/>
</dbReference>
<evidence type="ECO:0000313" key="3">
    <source>
        <dbReference type="Proteomes" id="UP000554235"/>
    </source>
</evidence>
<dbReference type="Pfam" id="PF00004">
    <property type="entry name" value="AAA"/>
    <property type="match status" value="1"/>
</dbReference>
<dbReference type="AlphaFoldDB" id="A0A8H4KWA3"/>
<protein>
    <submittedName>
        <fullName evidence="2">P-loop containing nucleoside triphosphate hydrolase</fullName>
    </submittedName>
</protein>
<evidence type="ECO:0000313" key="2">
    <source>
        <dbReference type="EMBL" id="KAF4458650.1"/>
    </source>
</evidence>
<dbReference type="Proteomes" id="UP000554235">
    <property type="component" value="Unassembled WGS sequence"/>
</dbReference>
<dbReference type="Gene3D" id="3.40.50.300">
    <property type="entry name" value="P-loop containing nucleotide triphosphate hydrolases"/>
    <property type="match status" value="1"/>
</dbReference>
<dbReference type="SUPFAM" id="SSF52540">
    <property type="entry name" value="P-loop containing nucleoside triphosphate hydrolases"/>
    <property type="match status" value="1"/>
</dbReference>
<sequence length="1198" mass="134731">MLPVVAQPNLSDISPASQLPIFTLRQSLFGAYPFLKPNIAKFVDIDVSQGPSKPDPPRPRFLVIHQVKCPGSSPAHSRHPAIASFLDVPRLFQGDSKASALRGRLPDDQSRLHAKNDANVSFIIYRSYDCMQYHASVLESLQKSLAASSSVDHLSGVFILARDAGPAVPEREHMEINSGHLINTIEAVKAAEPSDQALLSGWDREQNMLAPYLHFYHVRQLLRNPGIPTLSEHQSQHMGLLLDYLDDQFGDEYEEAEMLFVEGYVNRKHLHKLFGPREVLATTKDGYLTAVVARYPPLPGSDSIRLECETWEFDGRFSKHTKNITISWPKSDSGMDKVPIKSLSTFPLRLDQTGLEERLKKRGELFWQLRERRFVNYTAPRESLEFQMQNGRYMVDTNTYRHFSGNPSNPTTTDPVGEYLPPELVQLDSPPPGPFTLLLPPTIYGFGFHDKAWRKLAVEYISEIAWNTGAFDMLVLPAESKDVLAALVAGYIPSTQNIPGQGHGVVILLHGGPGTGKTFTAEALADLGRKPLYRLTSSDIGTDLAKIEKNFDKAFHLGSVWDAVILLEECDVFLEQKQVTDFSRNAVVSVILQALDRYEGIFILTSNRVALLDEALKSRVRVAIEFKLDKEARHELWSNAIRSLHSEHNDADGPIAFDDLNQHIPALAQSELTAFEEFHGSKLPKYAILSHTWGYDEVTIQEWSDPTSVSHKSGFKKIIATCQQAKMNDYSYAWVDTNCIDKSSSAELTEAINSMFAWYTQASVRYAYLSDIPTFKPLSYAEQFRQSRWFKRGWTLQELLAPEQVEFYAADWSLIGTKASLVREIASATGISIKYLCPKERSAGLIQNDWVQSLYTLVHEASVAERMSWLSRRETTRIEDMAYCMLGLFGIHMPLVYGEGPRAFMRLQEEILKSSDDHSLFCWSWATGETQGSLLSPRPHSFLEASRYEREQSKTRPLPYTMTNAGLSIRLPLIHCWSSYIAALNVQIAGDARHVGPWTQSSPLANYTRCQAGALLSFGHRDSFMAIETFPPNRFSESDSVLVICPPQDDDAAGTEWVQKFLQVDAGFAGATLVRFTMPKERIETIVFAVTTTESGSSLSPRWHYCNITRSLLSLGVYGLTMEALGSEKAFEFVKRAIRDPQYAGTVNQSFEDRSMTVDIAKSEFLTTTASVLKHIHIDFKPRATELDIESGRLKYKR</sequence>
<keyword evidence="3" id="KW-1185">Reference proteome</keyword>
<reference evidence="2 3" key="1">
    <citation type="submission" date="2020-01" db="EMBL/GenBank/DDBJ databases">
        <title>Identification and distribution of gene clusters putatively required for synthesis of sphingolipid metabolism inhibitors in phylogenetically diverse species of the filamentous fungus Fusarium.</title>
        <authorList>
            <person name="Kim H.-S."/>
            <person name="Busman M."/>
            <person name="Brown D.W."/>
            <person name="Divon H."/>
            <person name="Uhlig S."/>
            <person name="Proctor R.H."/>
        </authorList>
    </citation>
    <scope>NUCLEOTIDE SEQUENCE [LARGE SCALE GENOMIC DNA]</scope>
    <source>
        <strain evidence="2 3">NRRL 20459</strain>
    </source>
</reference>
<evidence type="ECO:0000259" key="1">
    <source>
        <dbReference type="SMART" id="SM00382"/>
    </source>
</evidence>
<keyword evidence="2" id="KW-0378">Hydrolase</keyword>
<dbReference type="InterPro" id="IPR058525">
    <property type="entry name" value="DUF8212"/>
</dbReference>
<proteinExistence type="predicted"/>